<dbReference type="Pfam" id="PF04286">
    <property type="entry name" value="DUF445"/>
    <property type="match status" value="1"/>
</dbReference>
<protein>
    <submittedName>
        <fullName evidence="1">DUF445 domain-containing protein</fullName>
    </submittedName>
</protein>
<dbReference type="PANTHER" id="PTHR38442:SF1">
    <property type="entry name" value="INNER MEMBRANE PROTEIN"/>
    <property type="match status" value="1"/>
</dbReference>
<organism evidence="1 2">
    <name type="scientific">Novosphingobium pokkalii</name>
    <dbReference type="NCBI Taxonomy" id="1770194"/>
    <lineage>
        <taxon>Bacteria</taxon>
        <taxon>Pseudomonadati</taxon>
        <taxon>Pseudomonadota</taxon>
        <taxon>Alphaproteobacteria</taxon>
        <taxon>Sphingomonadales</taxon>
        <taxon>Sphingomonadaceae</taxon>
        <taxon>Novosphingobium</taxon>
    </lineage>
</organism>
<accession>A0ABV7V1P8</accession>
<dbReference type="InterPro" id="IPR007383">
    <property type="entry name" value="DUF445"/>
</dbReference>
<comment type="caution">
    <text evidence="1">The sequence shown here is derived from an EMBL/GenBank/DDBJ whole genome shotgun (WGS) entry which is preliminary data.</text>
</comment>
<dbReference type="EMBL" id="JBHRYE010000010">
    <property type="protein sequence ID" value="MFC3670975.1"/>
    <property type="molecule type" value="Genomic_DNA"/>
</dbReference>
<dbReference type="RefSeq" id="WP_373299221.1">
    <property type="nucleotide sequence ID" value="NZ_BMZP01000002.1"/>
</dbReference>
<dbReference type="PANTHER" id="PTHR38442">
    <property type="entry name" value="INNER MEMBRANE PROTEIN-RELATED"/>
    <property type="match status" value="1"/>
</dbReference>
<keyword evidence="2" id="KW-1185">Reference proteome</keyword>
<sequence length="432" mass="46152">MTTAPRRLARSARPLFQPVDRARTTRLVATGLLVAMAGLFILARTMLAAPGAAAGWGYLRAFAEAAMVGGLADWFAVTALFRHPLGLPIPHTAIIPENKDRIADSLAGFLQANFLTPQVVARRLAGLDVAAAAGSFLAAPRQGGEQGRLAAGAASLAADILESLDREKLGGMAKQALRQQIARIDLAPLLGQMLHAMIADGRHLPLIEALLAKTAQTLEANEALLRTLIHDRANALVRLVKLDERLANTILDGIYKLLAEAVVHPDHPLRLKIVEGLEQLAHDLVEDPAMRARVEGMKAEVLANPAFTDWLDALWERARGGLLAAVRGGTAGGALSGQIGVALADLGRALQTDRRLALLVNRFARRTLVGVASRYGSQIVRLVSETIRRWDARTVTARIEGAVGRDLQFIRINGTLVGGLVGLALHALDRAL</sequence>
<gene>
    <name evidence="1" type="ORF">ACFOOT_06025</name>
</gene>
<proteinExistence type="predicted"/>
<dbReference type="Proteomes" id="UP001595683">
    <property type="component" value="Unassembled WGS sequence"/>
</dbReference>
<name>A0ABV7V1P8_9SPHN</name>
<reference evidence="2" key="1">
    <citation type="journal article" date="2019" name="Int. J. Syst. Evol. Microbiol.">
        <title>The Global Catalogue of Microorganisms (GCM) 10K type strain sequencing project: providing services to taxonomists for standard genome sequencing and annotation.</title>
        <authorList>
            <consortium name="The Broad Institute Genomics Platform"/>
            <consortium name="The Broad Institute Genome Sequencing Center for Infectious Disease"/>
            <person name="Wu L."/>
            <person name="Ma J."/>
        </authorList>
    </citation>
    <scope>NUCLEOTIDE SEQUENCE [LARGE SCALE GENOMIC DNA]</scope>
    <source>
        <strain evidence="2">KCTC 42224</strain>
    </source>
</reference>
<evidence type="ECO:0000313" key="2">
    <source>
        <dbReference type="Proteomes" id="UP001595683"/>
    </source>
</evidence>
<evidence type="ECO:0000313" key="1">
    <source>
        <dbReference type="EMBL" id="MFC3670975.1"/>
    </source>
</evidence>